<feature type="signal peptide" evidence="4">
    <location>
        <begin position="1"/>
        <end position="23"/>
    </location>
</feature>
<dbReference type="PANTHER" id="PTHR10272">
    <property type="entry name" value="PLATELET-ACTIVATING FACTOR ACETYLHYDROLASE"/>
    <property type="match status" value="1"/>
</dbReference>
<sequence length="374" mass="39303">MFSRACAALACSAALLWAGAAVPADQPAWHVGETARVFHPDVARNWRGARTEALVTTVWYPADPARPELTHDLGAPGRPLFHGHPAVVDAHLSNAQAKYPLLVLSHGTGGSADSLDWLAAALAAQGYIVAGANHPGNNALEPMTRDGFMLWWERATDASEVLDGVLADPMLGPHVDRDRIGAVGFSLGGYTVLELAGARTNLPAFERFCTGPQADAICHPPEAARIHEDPQAPALTLATLSPETKASRARAGDSYRDPRVKAVFAIAPALGEAFDSHSFADVDIPISLLAGEADVTAPVDTNIHRIAGLLPKATITMVPGAAHYTFLDTCLPGAVERLATICKDSPGVDRDAVHAQTAQRAIDFFAAALPARGA</sequence>
<dbReference type="PANTHER" id="PTHR10272:SF0">
    <property type="entry name" value="PLATELET-ACTIVATING FACTOR ACETYLHYDROLASE"/>
    <property type="match status" value="1"/>
</dbReference>
<evidence type="ECO:0000256" key="2">
    <source>
        <dbReference type="ARBA" id="ARBA00022963"/>
    </source>
</evidence>
<keyword evidence="2" id="KW-0442">Lipid degradation</keyword>
<evidence type="ECO:0000313" key="5">
    <source>
        <dbReference type="EMBL" id="RKF50237.1"/>
    </source>
</evidence>
<feature type="chain" id="PRO_5018734789" evidence="4">
    <location>
        <begin position="24"/>
        <end position="374"/>
    </location>
</feature>
<accession>A0A3R7EA13</accession>
<evidence type="ECO:0000256" key="1">
    <source>
        <dbReference type="ARBA" id="ARBA00022801"/>
    </source>
</evidence>
<proteinExistence type="predicted"/>
<evidence type="ECO:0000256" key="4">
    <source>
        <dbReference type="SAM" id="SignalP"/>
    </source>
</evidence>
<dbReference type="EMBL" id="MCAS01000002">
    <property type="protein sequence ID" value="RKF50237.1"/>
    <property type="molecule type" value="Genomic_DNA"/>
</dbReference>
<reference evidence="5 6" key="1">
    <citation type="submission" date="2016-07" db="EMBL/GenBank/DDBJ databases">
        <title>Genome analysis of Burkholderia fungorum ES3-20.</title>
        <authorList>
            <person name="Xu D."/>
            <person name="Yao R."/>
            <person name="Zheng S."/>
        </authorList>
    </citation>
    <scope>NUCLEOTIDE SEQUENCE [LARGE SCALE GENOMIC DNA]</scope>
    <source>
        <strain evidence="5 6">ES3-20</strain>
    </source>
</reference>
<dbReference type="Proteomes" id="UP000283709">
    <property type="component" value="Unassembled WGS sequence"/>
</dbReference>
<keyword evidence="1" id="KW-0378">Hydrolase</keyword>
<dbReference type="RefSeq" id="WP_120342960.1">
    <property type="nucleotide sequence ID" value="NZ_MCAS01000002.1"/>
</dbReference>
<comment type="caution">
    <text evidence="5">The sequence shown here is derived from an EMBL/GenBank/DDBJ whole genome shotgun (WGS) entry which is preliminary data.</text>
</comment>
<evidence type="ECO:0000313" key="6">
    <source>
        <dbReference type="Proteomes" id="UP000283709"/>
    </source>
</evidence>
<dbReference type="GO" id="GO:0003847">
    <property type="term" value="F:1-alkyl-2-acetylglycerophosphocholine esterase activity"/>
    <property type="evidence" value="ECO:0007669"/>
    <property type="project" value="TreeGrafter"/>
</dbReference>
<dbReference type="AlphaFoldDB" id="A0A3R7EA13"/>
<evidence type="ECO:0000256" key="3">
    <source>
        <dbReference type="ARBA" id="ARBA00023098"/>
    </source>
</evidence>
<dbReference type="SUPFAM" id="SSF53474">
    <property type="entry name" value="alpha/beta-Hydrolases"/>
    <property type="match status" value="1"/>
</dbReference>
<keyword evidence="3" id="KW-0443">Lipid metabolism</keyword>
<keyword evidence="4" id="KW-0732">Signal</keyword>
<name>A0A3R7EA13_9BURK</name>
<dbReference type="GO" id="GO:0016042">
    <property type="term" value="P:lipid catabolic process"/>
    <property type="evidence" value="ECO:0007669"/>
    <property type="project" value="UniProtKB-KW"/>
</dbReference>
<dbReference type="Pfam" id="PF03403">
    <property type="entry name" value="PAF-AH_p_II"/>
    <property type="match status" value="1"/>
</dbReference>
<gene>
    <name evidence="5" type="ORF">BCY88_15940</name>
</gene>
<dbReference type="InterPro" id="IPR016986">
    <property type="entry name" value="UCP031982_abhydr"/>
</dbReference>
<dbReference type="OrthoDB" id="192696at2"/>
<dbReference type="InterPro" id="IPR029058">
    <property type="entry name" value="AB_hydrolase_fold"/>
</dbReference>
<dbReference type="Gene3D" id="3.40.50.1820">
    <property type="entry name" value="alpha/beta hydrolase"/>
    <property type="match status" value="1"/>
</dbReference>
<protein>
    <submittedName>
        <fullName evidence="5">Peptidase</fullName>
    </submittedName>
</protein>
<dbReference type="PIRSF" id="PIRSF031982">
    <property type="entry name" value="UCP031982_abhydr"/>
    <property type="match status" value="1"/>
</dbReference>
<organism evidence="5 6">
    <name type="scientific">Paraburkholderia fungorum</name>
    <dbReference type="NCBI Taxonomy" id="134537"/>
    <lineage>
        <taxon>Bacteria</taxon>
        <taxon>Pseudomonadati</taxon>
        <taxon>Pseudomonadota</taxon>
        <taxon>Betaproteobacteria</taxon>
        <taxon>Burkholderiales</taxon>
        <taxon>Burkholderiaceae</taxon>
        <taxon>Paraburkholderia</taxon>
    </lineage>
</organism>